<evidence type="ECO:0000256" key="1">
    <source>
        <dbReference type="ARBA" id="ARBA00007228"/>
    </source>
</evidence>
<dbReference type="Gene3D" id="3.40.1280.10">
    <property type="match status" value="1"/>
</dbReference>
<dbReference type="InterPro" id="IPR045330">
    <property type="entry name" value="TRM3/TARBP1"/>
</dbReference>
<dbReference type="PROSITE" id="PS51624">
    <property type="entry name" value="SAM_MT_TRMH_2"/>
    <property type="match status" value="1"/>
</dbReference>
<evidence type="ECO:0000256" key="10">
    <source>
        <dbReference type="ARBA" id="ARBA00093594"/>
    </source>
</evidence>
<gene>
    <name evidence="15" type="primary">TARBP1</name>
</gene>
<evidence type="ECO:0000256" key="9">
    <source>
        <dbReference type="ARBA" id="ARBA00093361"/>
    </source>
</evidence>
<protein>
    <recommendedName>
        <fullName evidence="11">tRNA (guanosine(18)-2'-O)-methyltransferase TARBP1</fullName>
        <ecNumber evidence="10">2.1.1.34</ecNumber>
    </recommendedName>
    <alternativeName>
        <fullName evidence="12">TAR RNA-binding protein 1</fullName>
    </alternativeName>
</protein>
<dbReference type="InParanoid" id="A0A6I8N1J2"/>
<feature type="compositionally biased region" description="Low complexity" evidence="13">
    <location>
        <begin position="796"/>
        <end position="813"/>
    </location>
</feature>
<dbReference type="GO" id="GO:0003723">
    <property type="term" value="F:RNA binding"/>
    <property type="evidence" value="ECO:0007669"/>
    <property type="project" value="UniProtKB-KW"/>
</dbReference>
<feature type="domain" description="tRNA/rRNA methyltransferase SpoU type" evidence="14">
    <location>
        <begin position="1361"/>
        <end position="1502"/>
    </location>
</feature>
<proteinExistence type="inferred from homology"/>
<dbReference type="FunCoup" id="A0A6I8N1J2">
    <property type="interactions" value="2009"/>
</dbReference>
<dbReference type="Bgee" id="ENSOANG00000004525">
    <property type="expression patterns" value="Expressed in heart and 7 other cell types or tissues"/>
</dbReference>
<keyword evidence="6" id="KW-0694">RNA-binding</keyword>
<evidence type="ECO:0000256" key="3">
    <source>
        <dbReference type="ARBA" id="ARBA00022603"/>
    </source>
</evidence>
<reference evidence="15" key="1">
    <citation type="submission" date="2025-08" db="UniProtKB">
        <authorList>
            <consortium name="Ensembl"/>
        </authorList>
    </citation>
    <scope>IDENTIFICATION</scope>
    <source>
        <strain evidence="15">Glennie</strain>
    </source>
</reference>
<name>A0A6I8N1J2_ORNAN</name>
<feature type="compositionally biased region" description="Polar residues" evidence="13">
    <location>
        <begin position="78"/>
        <end position="89"/>
    </location>
</feature>
<evidence type="ECO:0000313" key="15">
    <source>
        <dbReference type="Ensembl" id="ENSOANP00000034789.1"/>
    </source>
</evidence>
<evidence type="ECO:0000256" key="7">
    <source>
        <dbReference type="ARBA" id="ARBA00022990"/>
    </source>
</evidence>
<dbReference type="InterPro" id="IPR044748">
    <property type="entry name" value="Trm3/TARBP1_C"/>
</dbReference>
<feature type="compositionally biased region" description="Gly residues" evidence="13">
    <location>
        <begin position="45"/>
        <end position="57"/>
    </location>
</feature>
<dbReference type="CDD" id="cd18091">
    <property type="entry name" value="SpoU-like_TRM3-like"/>
    <property type="match status" value="1"/>
</dbReference>
<dbReference type="InterPro" id="IPR025806">
    <property type="entry name" value="TARBP1"/>
</dbReference>
<evidence type="ECO:0000256" key="6">
    <source>
        <dbReference type="ARBA" id="ARBA00022884"/>
    </source>
</evidence>
<dbReference type="GO" id="GO:0030488">
    <property type="term" value="P:tRNA methylation"/>
    <property type="evidence" value="ECO:0000318"/>
    <property type="project" value="GO_Central"/>
</dbReference>
<evidence type="ECO:0000259" key="14">
    <source>
        <dbReference type="Pfam" id="PF00588"/>
    </source>
</evidence>
<keyword evidence="16" id="KW-1185">Reference proteome</keyword>
<dbReference type="InterPro" id="IPR029028">
    <property type="entry name" value="Alpha/beta_knot_MTases"/>
</dbReference>
<dbReference type="SUPFAM" id="SSF75217">
    <property type="entry name" value="alpha/beta knot"/>
    <property type="match status" value="1"/>
</dbReference>
<comment type="catalytic activity">
    <reaction evidence="8">
        <text>guanosine(18) in tRNA + S-adenosyl-L-methionine = 2'-O-methylguanosine(18) in tRNA + S-adenosyl-L-homocysteine + H(+)</text>
        <dbReference type="Rhea" id="RHEA:20077"/>
        <dbReference type="Rhea" id="RHEA-COMP:10190"/>
        <dbReference type="Rhea" id="RHEA-COMP:10192"/>
        <dbReference type="ChEBI" id="CHEBI:15378"/>
        <dbReference type="ChEBI" id="CHEBI:57856"/>
        <dbReference type="ChEBI" id="CHEBI:59789"/>
        <dbReference type="ChEBI" id="CHEBI:74269"/>
        <dbReference type="ChEBI" id="CHEBI:74445"/>
        <dbReference type="EC" id="2.1.1.34"/>
    </reaction>
    <physiologicalReaction direction="left-to-right" evidence="8">
        <dbReference type="Rhea" id="RHEA:20078"/>
    </physiologicalReaction>
</comment>
<dbReference type="Ensembl" id="ENSOANT00000060577.1">
    <property type="protein sequence ID" value="ENSOANP00000034789.1"/>
    <property type="gene ID" value="ENSOANG00000004525.3"/>
</dbReference>
<dbReference type="Pfam" id="PF00588">
    <property type="entry name" value="SpoU_methylase"/>
    <property type="match status" value="1"/>
</dbReference>
<feature type="region of interest" description="Disordered" evidence="13">
    <location>
        <begin position="1"/>
        <end position="91"/>
    </location>
</feature>
<dbReference type="InterPro" id="IPR016024">
    <property type="entry name" value="ARM-type_fold"/>
</dbReference>
<dbReference type="GeneTree" id="ENSGT00390000017317"/>
<evidence type="ECO:0000256" key="2">
    <source>
        <dbReference type="ARBA" id="ARBA00011407"/>
    </source>
</evidence>
<evidence type="ECO:0000313" key="16">
    <source>
        <dbReference type="Proteomes" id="UP000002279"/>
    </source>
</evidence>
<dbReference type="OMA" id="ANIPRCK"/>
<dbReference type="InterPro" id="IPR029026">
    <property type="entry name" value="tRNA_m1G_MTases_N"/>
</dbReference>
<evidence type="ECO:0000256" key="4">
    <source>
        <dbReference type="ARBA" id="ARBA00022679"/>
    </source>
</evidence>
<evidence type="ECO:0000256" key="13">
    <source>
        <dbReference type="SAM" id="MobiDB-lite"/>
    </source>
</evidence>
<dbReference type="Proteomes" id="UP000002279">
    <property type="component" value="Unplaced"/>
</dbReference>
<dbReference type="FunFam" id="3.40.1280.10:FF:000010">
    <property type="entry name" value="probable methyltransferase TARBP1"/>
    <property type="match status" value="1"/>
</dbReference>
<accession>A0A6I8N1J2</accession>
<comment type="similarity">
    <text evidence="1">Belongs to the class IV-like SAM-binding methyltransferase superfamily. RNA methyltransferase TrmH family.</text>
</comment>
<dbReference type="GO" id="GO:0016423">
    <property type="term" value="F:tRNA (guanine) methyltransferase activity"/>
    <property type="evidence" value="ECO:0000318"/>
    <property type="project" value="GO_Central"/>
</dbReference>
<keyword evidence="4" id="KW-0808">Transferase</keyword>
<evidence type="ECO:0000256" key="8">
    <source>
        <dbReference type="ARBA" id="ARBA00093266"/>
    </source>
</evidence>
<dbReference type="GO" id="GO:0141100">
    <property type="term" value="F:tRNA (guanine(18)-2'-O)-methyltransferase activity"/>
    <property type="evidence" value="ECO:0007669"/>
    <property type="project" value="UniProtKB-EC"/>
</dbReference>
<evidence type="ECO:0000256" key="12">
    <source>
        <dbReference type="ARBA" id="ARBA00093656"/>
    </source>
</evidence>
<dbReference type="EC" id="2.1.1.34" evidence="10"/>
<keyword evidence="3" id="KW-0489">Methyltransferase</keyword>
<dbReference type="InterPro" id="IPR001537">
    <property type="entry name" value="SpoU_MeTrfase"/>
</dbReference>
<evidence type="ECO:0000256" key="5">
    <source>
        <dbReference type="ARBA" id="ARBA00022691"/>
    </source>
</evidence>
<feature type="region of interest" description="Disordered" evidence="13">
    <location>
        <begin position="792"/>
        <end position="813"/>
    </location>
</feature>
<dbReference type="PANTHER" id="PTHR12029">
    <property type="entry name" value="RNA METHYLTRANSFERASE"/>
    <property type="match status" value="1"/>
</dbReference>
<comment type="function">
    <text evidence="9">S-adenosyl-L-methionine-dependent 2'-O-ribose methyltransferase that catalyzes the formation of 2'-O-methylguanosine at position 18 (Gm18) in a subset of tRNA. Selectively mediates Gm18 methylation of tRNAGln-TTG/CTG and tRNASer-TGA/GCT. Gm18 modification can enhance the stability of modified tRNAs.</text>
</comment>
<evidence type="ECO:0000256" key="11">
    <source>
        <dbReference type="ARBA" id="ARBA00093636"/>
    </source>
</evidence>
<keyword evidence="5" id="KW-0949">S-adenosyl-L-methionine</keyword>
<dbReference type="PANTHER" id="PTHR12029:SF11">
    <property type="entry name" value="METHYLTRANSFERASE TARBP1-RELATED"/>
    <property type="match status" value="1"/>
</dbReference>
<organism evidence="15 16">
    <name type="scientific">Ornithorhynchus anatinus</name>
    <name type="common">Duckbill platypus</name>
    <dbReference type="NCBI Taxonomy" id="9258"/>
    <lineage>
        <taxon>Eukaryota</taxon>
        <taxon>Metazoa</taxon>
        <taxon>Chordata</taxon>
        <taxon>Craniata</taxon>
        <taxon>Vertebrata</taxon>
        <taxon>Euteleostomi</taxon>
        <taxon>Mammalia</taxon>
        <taxon>Monotremata</taxon>
        <taxon>Ornithorhynchidae</taxon>
        <taxon>Ornithorhynchus</taxon>
    </lineage>
</organism>
<keyword evidence="7" id="KW-0007">Acetylation</keyword>
<reference evidence="15" key="2">
    <citation type="submission" date="2025-09" db="UniProtKB">
        <authorList>
            <consortium name="Ensembl"/>
        </authorList>
    </citation>
    <scope>IDENTIFICATION</scope>
    <source>
        <strain evidence="15">Glennie</strain>
    </source>
</reference>
<dbReference type="SUPFAM" id="SSF48371">
    <property type="entry name" value="ARM repeat"/>
    <property type="match status" value="1"/>
</dbReference>
<comment type="subunit">
    <text evidence="2">Monomer and homodimer.</text>
</comment>
<sequence>SRSEGTCPGGRAAEPGLEPRASGARALPTGAAPPLRRGRRRRGGTRSGGRARGGSGSCTGPRSPASVLAPLTRRGAGQTRSGESFQVRTKTPVGRKRTFCPWRKSTEVPPCLAGVAAGAAASAGKWEKVSTWGRRLRFPRAVALPAARSGARIAPLGLGRLRLPRDAPRTIIMIMMMLPFGGARRGFGIRRNDGMFFSPRVEPSLFWWSDEKKELLLRFWENYILILETLEGNQIHVIKPVLPKLNSLFEDAVAEGKTRWLIHPSWHLCIYKRMFESENKTLVGEGVMHFLELWATEGLPSAPDFSEFIIGPLMDALSESSLYSRSPGQPSGSCSPVGMKLQGFLATYVAGLPEEKAKRSFLLRFIEKMSTRHWCAVPILFFSMALARIPRSCILGAEGLLALREVLQCTMMTHQVLLRGAAQGYLLQAALRLVDVETVSLSEMASFLACLRPEESLGRGTALWTEVCDWLRVNEASFGKSLNRAAAGEQEESSLNAYVRSLVRDYVKSPSDEGGRCFVPDCSEAKLVATMVLLATDAWRPEDRGPDGLRTVLRPLVDVLSKLGTNPYIPALRADRCLQLILQLLRTAPSRGSGSRDDEALTVLQNCLVAASESISDFLLRRLTVGELSTVADLDRCHLYLGVLAELVSLHPSGAVWSPAAPPCSWLALLKSASILHLQGKPDGGDRGLGEQIQKVVSMACLARTCEMADRQPGRSLDSLDADGTFRRFVSSAQFDRRPEKPRNEDQGCRRSCCFCRSFLGESSTSRGWGKSVARYVHDQWVCRRFALNRSSRGQAPDPGDGTPPAAAREPGRPETLLRAALEALAVLPPDHVLPVFGSMKILIPELLNSHESLCVRSFDAAWKIVATLSNTQLVFWPNLKAFVQFAFDGRVLAVASRRKGRAHARLKEIASEMTEMSSTRTGVFNVLIGHCCRTWLASPWGEPGLPEDPPSSARDYVGLVAEACVFGPVFRRDQRLVQDVRAFVGSLGSECAANVVTESTNRDDHHVRVCAVKFLCLLDGARRPAHKSYVGELAAGLLEKEALVASSRSHYYANSLQHRVQNRVWQTLLVLFPKLDQDFLGGVVDKVFQAGSVSNQASVKYAIQWMIILILHRYPQFFPKFWDRFRPGEENFKTSMCTYLSVLFHLDVIVQNEAEMRAQLKKGLVVALQWCFSHNFRVRLYALVTLKKIWGLCKTWRLEECEALSPAIESSLEQVENTHGAGNAKRNWQRIQEHFFFAVFHPLRDYNLETIFYILPRLAELAEDEWIPLSKFTGFTDIPTESGRPSWGRARGELRDLRPDPWTQPDTGLNPAELALHLEGTDVQKKIIPWKNNSPAPPDLDLDLLFQDRAARLGKSLSGLIVVASLVAKPTNLGGLCRTCEIFGVSTLVLGSLQCASDKQFQHLSVSAEQWLPLLEVKPAQLVDYLRQRKADGYTIIGVEQTARSVDLTEYRFPEKSLLLLGNEREGIPAHLLGQLDVCVEIPQQGIVRSLNVHVSGALLIWEYTRQRLARRPRDGGRTAGRAREGQGS</sequence>